<organism evidence="1 2">
    <name type="scientific">Senna tora</name>
    <dbReference type="NCBI Taxonomy" id="362788"/>
    <lineage>
        <taxon>Eukaryota</taxon>
        <taxon>Viridiplantae</taxon>
        <taxon>Streptophyta</taxon>
        <taxon>Embryophyta</taxon>
        <taxon>Tracheophyta</taxon>
        <taxon>Spermatophyta</taxon>
        <taxon>Magnoliopsida</taxon>
        <taxon>eudicotyledons</taxon>
        <taxon>Gunneridae</taxon>
        <taxon>Pentapetalae</taxon>
        <taxon>rosids</taxon>
        <taxon>fabids</taxon>
        <taxon>Fabales</taxon>
        <taxon>Fabaceae</taxon>
        <taxon>Caesalpinioideae</taxon>
        <taxon>Cassia clade</taxon>
        <taxon>Senna</taxon>
    </lineage>
</organism>
<dbReference type="Proteomes" id="UP000634136">
    <property type="component" value="Unassembled WGS sequence"/>
</dbReference>
<proteinExistence type="predicted"/>
<dbReference type="EMBL" id="JAAIUW010000013">
    <property type="protein sequence ID" value="KAF7801336.1"/>
    <property type="molecule type" value="Genomic_DNA"/>
</dbReference>
<sequence>MGSVDIPLGEMKFHGPIGVNGLYYHKP</sequence>
<evidence type="ECO:0000313" key="1">
    <source>
        <dbReference type="EMBL" id="KAF7801336.1"/>
    </source>
</evidence>
<dbReference type="AlphaFoldDB" id="A0A834W0G9"/>
<evidence type="ECO:0000313" key="2">
    <source>
        <dbReference type="Proteomes" id="UP000634136"/>
    </source>
</evidence>
<keyword evidence="2" id="KW-1185">Reference proteome</keyword>
<comment type="caution">
    <text evidence="1">The sequence shown here is derived from an EMBL/GenBank/DDBJ whole genome shotgun (WGS) entry which is preliminary data.</text>
</comment>
<gene>
    <name evidence="1" type="ORF">G2W53_040447</name>
</gene>
<name>A0A834W0G9_9FABA</name>
<reference evidence="1" key="1">
    <citation type="submission" date="2020-09" db="EMBL/GenBank/DDBJ databases">
        <title>Genome-Enabled Discovery of Anthraquinone Biosynthesis in Senna tora.</title>
        <authorList>
            <person name="Kang S.-H."/>
            <person name="Pandey R.P."/>
            <person name="Lee C.-M."/>
            <person name="Sim J.-S."/>
            <person name="Jeong J.-T."/>
            <person name="Choi B.-S."/>
            <person name="Jung M."/>
            <person name="Ginzburg D."/>
            <person name="Zhao K."/>
            <person name="Won S.Y."/>
            <person name="Oh T.-J."/>
            <person name="Yu Y."/>
            <person name="Kim N.-H."/>
            <person name="Lee O.R."/>
            <person name="Lee T.-H."/>
            <person name="Bashyal P."/>
            <person name="Kim T.-S."/>
            <person name="Lee W.-H."/>
            <person name="Kawkins C."/>
            <person name="Kim C.-K."/>
            <person name="Kim J.S."/>
            <person name="Ahn B.O."/>
            <person name="Rhee S.Y."/>
            <person name="Sohng J.K."/>
        </authorList>
    </citation>
    <scope>NUCLEOTIDE SEQUENCE</scope>
    <source>
        <tissue evidence="1">Leaf</tissue>
    </source>
</reference>
<accession>A0A834W0G9</accession>
<protein>
    <submittedName>
        <fullName evidence="1">Uncharacterized protein</fullName>
    </submittedName>
</protein>